<name>A0A0C9XYH8_9AGAM</name>
<reference evidence="1 2" key="1">
    <citation type="submission" date="2014-04" db="EMBL/GenBank/DDBJ databases">
        <authorList>
            <consortium name="DOE Joint Genome Institute"/>
            <person name="Kuo A."/>
            <person name="Kohler A."/>
            <person name="Costa M.D."/>
            <person name="Nagy L.G."/>
            <person name="Floudas D."/>
            <person name="Copeland A."/>
            <person name="Barry K.W."/>
            <person name="Cichocki N."/>
            <person name="Veneault-Fourrey C."/>
            <person name="LaButti K."/>
            <person name="Lindquist E.A."/>
            <person name="Lipzen A."/>
            <person name="Lundell T."/>
            <person name="Morin E."/>
            <person name="Murat C."/>
            <person name="Sun H."/>
            <person name="Tunlid A."/>
            <person name="Henrissat B."/>
            <person name="Grigoriev I.V."/>
            <person name="Hibbett D.S."/>
            <person name="Martin F."/>
            <person name="Nordberg H.P."/>
            <person name="Cantor M.N."/>
            <person name="Hua S.X."/>
        </authorList>
    </citation>
    <scope>NUCLEOTIDE SEQUENCE [LARGE SCALE GENOMIC DNA]</scope>
    <source>
        <strain evidence="1 2">441</strain>
    </source>
</reference>
<reference evidence="2" key="2">
    <citation type="submission" date="2015-01" db="EMBL/GenBank/DDBJ databases">
        <title>Evolutionary Origins and Diversification of the Mycorrhizal Mutualists.</title>
        <authorList>
            <consortium name="DOE Joint Genome Institute"/>
            <consortium name="Mycorrhizal Genomics Consortium"/>
            <person name="Kohler A."/>
            <person name="Kuo A."/>
            <person name="Nagy L.G."/>
            <person name="Floudas D."/>
            <person name="Copeland A."/>
            <person name="Barry K.W."/>
            <person name="Cichocki N."/>
            <person name="Veneault-Fourrey C."/>
            <person name="LaButti K."/>
            <person name="Lindquist E.A."/>
            <person name="Lipzen A."/>
            <person name="Lundell T."/>
            <person name="Morin E."/>
            <person name="Murat C."/>
            <person name="Riley R."/>
            <person name="Ohm R."/>
            <person name="Sun H."/>
            <person name="Tunlid A."/>
            <person name="Henrissat B."/>
            <person name="Grigoriev I.V."/>
            <person name="Hibbett D.S."/>
            <person name="Martin F."/>
        </authorList>
    </citation>
    <scope>NUCLEOTIDE SEQUENCE [LARGE SCALE GENOMIC DNA]</scope>
    <source>
        <strain evidence="2">441</strain>
    </source>
</reference>
<protein>
    <submittedName>
        <fullName evidence="1">Uncharacterized protein</fullName>
    </submittedName>
</protein>
<accession>A0A0C9XYH8</accession>
<sequence length="62" mass="7074">MKEARPVGCVWPEILQLEQQFAQPTQGLGIDFAYQLLCSGQGNLRTRYSRHVWMGVPRVAEI</sequence>
<evidence type="ECO:0000313" key="2">
    <source>
        <dbReference type="Proteomes" id="UP000054018"/>
    </source>
</evidence>
<keyword evidence="2" id="KW-1185">Reference proteome</keyword>
<dbReference type="EMBL" id="KN833826">
    <property type="protein sequence ID" value="KIK17500.1"/>
    <property type="molecule type" value="Genomic_DNA"/>
</dbReference>
<dbReference type="HOGENOM" id="CLU_2905022_0_0_1"/>
<evidence type="ECO:0000313" key="1">
    <source>
        <dbReference type="EMBL" id="KIK17500.1"/>
    </source>
</evidence>
<dbReference type="Proteomes" id="UP000054018">
    <property type="component" value="Unassembled WGS sequence"/>
</dbReference>
<organism evidence="1 2">
    <name type="scientific">Pisolithus microcarpus 441</name>
    <dbReference type="NCBI Taxonomy" id="765257"/>
    <lineage>
        <taxon>Eukaryota</taxon>
        <taxon>Fungi</taxon>
        <taxon>Dikarya</taxon>
        <taxon>Basidiomycota</taxon>
        <taxon>Agaricomycotina</taxon>
        <taxon>Agaricomycetes</taxon>
        <taxon>Agaricomycetidae</taxon>
        <taxon>Boletales</taxon>
        <taxon>Sclerodermatineae</taxon>
        <taxon>Pisolithaceae</taxon>
        <taxon>Pisolithus</taxon>
    </lineage>
</organism>
<proteinExistence type="predicted"/>
<dbReference type="AlphaFoldDB" id="A0A0C9XYH8"/>
<gene>
    <name evidence="1" type="ORF">PISMIDRAFT_685265</name>
</gene>